<dbReference type="RefSeq" id="WP_144884792.1">
    <property type="nucleotide sequence ID" value="NZ_VLLE01000002.1"/>
</dbReference>
<feature type="transmembrane region" description="Helical" evidence="4">
    <location>
        <begin position="312"/>
        <end position="334"/>
    </location>
</feature>
<feature type="transmembrane region" description="Helical" evidence="4">
    <location>
        <begin position="340"/>
        <end position="358"/>
    </location>
</feature>
<keyword evidence="1" id="KW-0677">Repeat</keyword>
<dbReference type="Proteomes" id="UP000316167">
    <property type="component" value="Unassembled WGS sequence"/>
</dbReference>
<evidence type="ECO:0000256" key="3">
    <source>
        <dbReference type="PROSITE-ProRule" id="PRU00339"/>
    </source>
</evidence>
<feature type="repeat" description="TPR" evidence="3">
    <location>
        <begin position="4"/>
        <end position="37"/>
    </location>
</feature>
<proteinExistence type="predicted"/>
<keyword evidence="6" id="KW-1185">Reference proteome</keyword>
<reference evidence="5 6" key="1">
    <citation type="journal article" date="2015" name="Stand. Genomic Sci.">
        <title>Genomic Encyclopedia of Bacterial and Archaeal Type Strains, Phase III: the genomes of soil and plant-associated and newly described type strains.</title>
        <authorList>
            <person name="Whitman W.B."/>
            <person name="Woyke T."/>
            <person name="Klenk H.P."/>
            <person name="Zhou Y."/>
            <person name="Lilburn T.G."/>
            <person name="Beck B.J."/>
            <person name="De Vos P."/>
            <person name="Vandamme P."/>
            <person name="Eisen J.A."/>
            <person name="Garrity G."/>
            <person name="Hugenholtz P."/>
            <person name="Kyrpides N.C."/>
        </authorList>
    </citation>
    <scope>NUCLEOTIDE SEQUENCE [LARGE SCALE GENOMIC DNA]</scope>
    <source>
        <strain evidence="5 6">CGMCC 1.7271</strain>
    </source>
</reference>
<accession>A0A562SWR2</accession>
<keyword evidence="4" id="KW-0472">Membrane</keyword>
<feature type="repeat" description="TPR" evidence="3">
    <location>
        <begin position="174"/>
        <end position="207"/>
    </location>
</feature>
<dbReference type="InterPro" id="IPR013105">
    <property type="entry name" value="TPR_2"/>
</dbReference>
<dbReference type="InterPro" id="IPR050498">
    <property type="entry name" value="Ycf3"/>
</dbReference>
<keyword evidence="4" id="KW-1133">Transmembrane helix</keyword>
<dbReference type="Gene3D" id="1.25.40.10">
    <property type="entry name" value="Tetratricopeptide repeat domain"/>
    <property type="match status" value="1"/>
</dbReference>
<feature type="transmembrane region" description="Helical" evidence="4">
    <location>
        <begin position="370"/>
        <end position="388"/>
    </location>
</feature>
<organism evidence="5 6">
    <name type="scientific">Lacibacter cauensis</name>
    <dbReference type="NCBI Taxonomy" id="510947"/>
    <lineage>
        <taxon>Bacteria</taxon>
        <taxon>Pseudomonadati</taxon>
        <taxon>Bacteroidota</taxon>
        <taxon>Chitinophagia</taxon>
        <taxon>Chitinophagales</taxon>
        <taxon>Chitinophagaceae</taxon>
        <taxon>Lacibacter</taxon>
    </lineage>
</organism>
<evidence type="ECO:0000256" key="1">
    <source>
        <dbReference type="ARBA" id="ARBA00022737"/>
    </source>
</evidence>
<protein>
    <submittedName>
        <fullName evidence="5">Tetratricopeptide repeat protein</fullName>
    </submittedName>
</protein>
<feature type="repeat" description="TPR" evidence="3">
    <location>
        <begin position="72"/>
        <end position="105"/>
    </location>
</feature>
<evidence type="ECO:0000313" key="5">
    <source>
        <dbReference type="EMBL" id="TWI85691.1"/>
    </source>
</evidence>
<comment type="caution">
    <text evidence="5">The sequence shown here is derived from an EMBL/GenBank/DDBJ whole genome shotgun (WGS) entry which is preliminary data.</text>
</comment>
<feature type="repeat" description="TPR" evidence="3">
    <location>
        <begin position="38"/>
        <end position="71"/>
    </location>
</feature>
<dbReference type="PROSITE" id="PS50005">
    <property type="entry name" value="TPR"/>
    <property type="match status" value="4"/>
</dbReference>
<feature type="transmembrane region" description="Helical" evidence="4">
    <location>
        <begin position="394"/>
        <end position="411"/>
    </location>
</feature>
<feature type="transmembrane region" description="Helical" evidence="4">
    <location>
        <begin position="244"/>
        <end position="263"/>
    </location>
</feature>
<dbReference type="InterPro" id="IPR011990">
    <property type="entry name" value="TPR-like_helical_dom_sf"/>
</dbReference>
<keyword evidence="2 3" id="KW-0802">TPR repeat</keyword>
<evidence type="ECO:0000256" key="4">
    <source>
        <dbReference type="SAM" id="Phobius"/>
    </source>
</evidence>
<evidence type="ECO:0000256" key="2">
    <source>
        <dbReference type="ARBA" id="ARBA00022803"/>
    </source>
</evidence>
<dbReference type="InterPro" id="IPR019734">
    <property type="entry name" value="TPR_rpt"/>
</dbReference>
<sequence>MEPNNVHISRAELLLEQGRINDAVKELKNALQQEPDNAYSYALYARCHYAKGEYSQGLEKIQQAIALEPDEAYYFYLRGFAYYHLNQLAMATTELNKAISLYPYHAEYFGLYAFILLDDRKYELALEKANEGLELDPENITSLNARARALNKLKRTDEAVETMQDALSNAPESDFTHVTIGFNHLERGRHKEAQQHFREALRLSPNLHSAKEGLKEALKANFPPYRFLLQLGFWLAEKGQGFRIGFSIGLYILFRFVTSMAASTPGIRWILVPVIILYLLYVSFSWIGSSVANFMLLFHKDGKYILNNWERYTAIAIVVLLLSGIALGSTAYIANMNINLTLAGIILATMCMPVSRFEEGDTMQLRSVKAIFTSALIVAGLTAVLFALLNSSAAGIAVGIYFVGLIIYTWTSGGWDRN</sequence>
<dbReference type="SUPFAM" id="SSF48452">
    <property type="entry name" value="TPR-like"/>
    <property type="match status" value="1"/>
</dbReference>
<feature type="transmembrane region" description="Helical" evidence="4">
    <location>
        <begin position="269"/>
        <end position="291"/>
    </location>
</feature>
<dbReference type="Pfam" id="PF13432">
    <property type="entry name" value="TPR_16"/>
    <property type="match status" value="1"/>
</dbReference>
<dbReference type="EMBL" id="VLLE01000002">
    <property type="protein sequence ID" value="TWI85691.1"/>
    <property type="molecule type" value="Genomic_DNA"/>
</dbReference>
<evidence type="ECO:0000313" key="6">
    <source>
        <dbReference type="Proteomes" id="UP000316167"/>
    </source>
</evidence>
<keyword evidence="4" id="KW-0812">Transmembrane</keyword>
<dbReference type="Pfam" id="PF14559">
    <property type="entry name" value="TPR_19"/>
    <property type="match status" value="1"/>
</dbReference>
<dbReference type="AlphaFoldDB" id="A0A562SWR2"/>
<dbReference type="SMART" id="SM00028">
    <property type="entry name" value="TPR"/>
    <property type="match status" value="6"/>
</dbReference>
<dbReference type="PANTHER" id="PTHR44858:SF1">
    <property type="entry name" value="UDP-N-ACETYLGLUCOSAMINE--PEPTIDE N-ACETYLGLUCOSAMINYLTRANSFERASE SPINDLY-RELATED"/>
    <property type="match status" value="1"/>
</dbReference>
<dbReference type="Pfam" id="PF07719">
    <property type="entry name" value="TPR_2"/>
    <property type="match status" value="1"/>
</dbReference>
<gene>
    <name evidence="5" type="ORF">IQ13_0855</name>
</gene>
<dbReference type="OrthoDB" id="1489995at2"/>
<dbReference type="PANTHER" id="PTHR44858">
    <property type="entry name" value="TETRATRICOPEPTIDE REPEAT PROTEIN 6"/>
    <property type="match status" value="1"/>
</dbReference>
<name>A0A562SWR2_9BACT</name>